<keyword evidence="2" id="KW-1185">Reference proteome</keyword>
<comment type="caution">
    <text evidence="1">The sequence shown here is derived from an EMBL/GenBank/DDBJ whole genome shotgun (WGS) entry which is preliminary data.</text>
</comment>
<organism evidence="1 2">
    <name type="scientific">Nocardioides marmoribigeumensis</name>
    <dbReference type="NCBI Taxonomy" id="433649"/>
    <lineage>
        <taxon>Bacteria</taxon>
        <taxon>Bacillati</taxon>
        <taxon>Actinomycetota</taxon>
        <taxon>Actinomycetes</taxon>
        <taxon>Propionibacteriales</taxon>
        <taxon>Nocardioidaceae</taxon>
        <taxon>Nocardioides</taxon>
    </lineage>
</organism>
<gene>
    <name evidence="1" type="ORF">J2S63_001866</name>
</gene>
<reference evidence="1 2" key="1">
    <citation type="submission" date="2023-07" db="EMBL/GenBank/DDBJ databases">
        <title>Sequencing the genomes of 1000 actinobacteria strains.</title>
        <authorList>
            <person name="Klenk H.-P."/>
        </authorList>
    </citation>
    <scope>NUCLEOTIDE SEQUENCE [LARGE SCALE GENOMIC DNA]</scope>
    <source>
        <strain evidence="1 2">DSM 19426</strain>
    </source>
</reference>
<dbReference type="SUPFAM" id="SSF55961">
    <property type="entry name" value="Bet v1-like"/>
    <property type="match status" value="1"/>
</dbReference>
<dbReference type="Pfam" id="PF10604">
    <property type="entry name" value="Polyketide_cyc2"/>
    <property type="match status" value="1"/>
</dbReference>
<dbReference type="Proteomes" id="UP001183648">
    <property type="component" value="Unassembled WGS sequence"/>
</dbReference>
<evidence type="ECO:0000313" key="1">
    <source>
        <dbReference type="EMBL" id="MDR7362313.1"/>
    </source>
</evidence>
<sequence length="156" mass="17255">MASGMTVTNEHRVRASLPQTFAYVDDHTRVPEWMFGVETFEPVGERDHGLGAVFDVVMHVGVPIRTRLEVVAWEQDALLEFRSVKGFSTDSRWTFEALGDDETLVTSQITYRLPFGPAGRVMGKVMEPAVARASERSSTALVRRVEESAARGPSTG</sequence>
<accession>A0ABU2BUK4</accession>
<proteinExistence type="predicted"/>
<dbReference type="RefSeq" id="WP_310301604.1">
    <property type="nucleotide sequence ID" value="NZ_BAAAPS010000008.1"/>
</dbReference>
<dbReference type="EMBL" id="JAVDYG010000001">
    <property type="protein sequence ID" value="MDR7362313.1"/>
    <property type="molecule type" value="Genomic_DNA"/>
</dbReference>
<dbReference type="Gene3D" id="3.30.530.20">
    <property type="match status" value="1"/>
</dbReference>
<dbReference type="InterPro" id="IPR023393">
    <property type="entry name" value="START-like_dom_sf"/>
</dbReference>
<dbReference type="InterPro" id="IPR019587">
    <property type="entry name" value="Polyketide_cyclase/dehydratase"/>
</dbReference>
<evidence type="ECO:0000313" key="2">
    <source>
        <dbReference type="Proteomes" id="UP001183648"/>
    </source>
</evidence>
<name>A0ABU2BUK4_9ACTN</name>
<protein>
    <submittedName>
        <fullName evidence="1">Membrane protein</fullName>
    </submittedName>
</protein>
<dbReference type="CDD" id="cd07812">
    <property type="entry name" value="SRPBCC"/>
    <property type="match status" value="1"/>
</dbReference>